<dbReference type="InterPro" id="IPR050490">
    <property type="entry name" value="Bact_solute-bd_prot1"/>
</dbReference>
<evidence type="ECO:0000313" key="4">
    <source>
        <dbReference type="Proteomes" id="UP000269097"/>
    </source>
</evidence>
<dbReference type="Proteomes" id="UP000269097">
    <property type="component" value="Chromosome"/>
</dbReference>
<dbReference type="AlphaFoldDB" id="A0A3G3K3J5"/>
<proteinExistence type="predicted"/>
<dbReference type="PANTHER" id="PTHR43649">
    <property type="entry name" value="ARABINOSE-BINDING PROTEIN-RELATED"/>
    <property type="match status" value="1"/>
</dbReference>
<dbReference type="PANTHER" id="PTHR43649:SF17">
    <property type="entry name" value="ABC TRANSPORTER SOLUTE BINDING PROTEIN-SUGAR TRANSPORT"/>
    <property type="match status" value="1"/>
</dbReference>
<dbReference type="RefSeq" id="WP_123043215.1">
    <property type="nucleotide sequence ID" value="NZ_CP033433.1"/>
</dbReference>
<dbReference type="KEGG" id="coh:EAV92_22850"/>
<evidence type="ECO:0000259" key="2">
    <source>
        <dbReference type="Pfam" id="PF12010"/>
    </source>
</evidence>
<dbReference type="Pfam" id="PF12010">
    <property type="entry name" value="DUF3502"/>
    <property type="match status" value="1"/>
</dbReference>
<sequence length="509" mass="56862">MKVKALYLTLILVFVLSVLSGCGGAKKDTAVSSGNDTTDQASSDKKGEPYTVNFVYHAPKEGNQKEVNELVNKLTMKELNMKVNLIPLTWDSYQQKLSLMLASNEPIDISFVFTFDLPTYLSSGYIVDASKYSQYTEGIYKVLGDDAKTGYVGNIQAGFPMLNSRGAPSAFFVRKDIFDTLGYKASDFHVTTDDYSSFDQLTQLFAKVKEKYPDITPFDGYRTLGLNQVSYVDILGNNFGVLDNYGQTTKVTNWYESDQFKQFADLNREWFSKGYSSKDIVVDKTQGQAKMKAGKTFAFFASYGPNAEAAMKSQTGYDTVMIPVSEKLKSTTVVSGSMNAVMSTSRDKVKAFQFLNWAYNNAEFNDLLNWGVPGKDWVVNKDGFADYPDGVTAATVNYHEDFGFIYPNQYLMHPWAGNPKNIWDIYKQFSDDAIVSKAFGFNFDPTPVSDELTQLNTVLAKYETPISFGSVDPEENIAKLNSELKAAGLQKVIDEKQKQLDAWLAKQGK</sequence>
<dbReference type="InterPro" id="IPR022627">
    <property type="entry name" value="DUF3502"/>
</dbReference>
<keyword evidence="1" id="KW-0732">Signal</keyword>
<gene>
    <name evidence="3" type="ORF">EAV92_22850</name>
</gene>
<accession>A0A3G3K3J5</accession>
<dbReference type="SUPFAM" id="SSF53850">
    <property type="entry name" value="Periplasmic binding protein-like II"/>
    <property type="match status" value="1"/>
</dbReference>
<name>A0A3G3K3J5_9BACL</name>
<dbReference type="EMBL" id="CP033433">
    <property type="protein sequence ID" value="AYQ75135.1"/>
    <property type="molecule type" value="Genomic_DNA"/>
</dbReference>
<dbReference type="PROSITE" id="PS51257">
    <property type="entry name" value="PROKAR_LIPOPROTEIN"/>
    <property type="match status" value="1"/>
</dbReference>
<dbReference type="Gene3D" id="3.40.190.10">
    <property type="entry name" value="Periplasmic binding protein-like II"/>
    <property type="match status" value="2"/>
</dbReference>
<evidence type="ECO:0000256" key="1">
    <source>
        <dbReference type="SAM" id="SignalP"/>
    </source>
</evidence>
<protein>
    <submittedName>
        <fullName evidence="3">Extracellular solute-binding protein</fullName>
    </submittedName>
</protein>
<keyword evidence="4" id="KW-1185">Reference proteome</keyword>
<reference evidence="3 4" key="1">
    <citation type="submission" date="2018-10" db="EMBL/GenBank/DDBJ databases">
        <title>Genome Sequence of Cohnella sp.</title>
        <authorList>
            <person name="Srinivasan S."/>
            <person name="Kim M.K."/>
        </authorList>
    </citation>
    <scope>NUCLEOTIDE SEQUENCE [LARGE SCALE GENOMIC DNA]</scope>
    <source>
        <strain evidence="3 4">18JY8-7</strain>
    </source>
</reference>
<feature type="domain" description="DUF3502" evidence="2">
    <location>
        <begin position="438"/>
        <end position="505"/>
    </location>
</feature>
<feature type="chain" id="PRO_5038829922" evidence="1">
    <location>
        <begin position="21"/>
        <end position="509"/>
    </location>
</feature>
<organism evidence="3 4">
    <name type="scientific">Cohnella candidum</name>
    <dbReference type="NCBI Taxonomy" id="2674991"/>
    <lineage>
        <taxon>Bacteria</taxon>
        <taxon>Bacillati</taxon>
        <taxon>Bacillota</taxon>
        <taxon>Bacilli</taxon>
        <taxon>Bacillales</taxon>
        <taxon>Paenibacillaceae</taxon>
        <taxon>Cohnella</taxon>
    </lineage>
</organism>
<feature type="signal peptide" evidence="1">
    <location>
        <begin position="1"/>
        <end position="20"/>
    </location>
</feature>
<evidence type="ECO:0000313" key="3">
    <source>
        <dbReference type="EMBL" id="AYQ75135.1"/>
    </source>
</evidence>